<feature type="compositionally biased region" description="Basic residues" evidence="1">
    <location>
        <begin position="223"/>
        <end position="240"/>
    </location>
</feature>
<evidence type="ECO:0000313" key="2">
    <source>
        <dbReference type="EMBL" id="PYH95390.1"/>
    </source>
</evidence>
<dbReference type="EMBL" id="KZ825854">
    <property type="protein sequence ID" value="PYH95390.1"/>
    <property type="molecule type" value="Genomic_DNA"/>
</dbReference>
<feature type="region of interest" description="Disordered" evidence="1">
    <location>
        <begin position="216"/>
        <end position="288"/>
    </location>
</feature>
<feature type="compositionally biased region" description="Basic and acidic residues" evidence="1">
    <location>
        <begin position="339"/>
        <end position="353"/>
    </location>
</feature>
<keyword evidence="3" id="KW-1185">Reference proteome</keyword>
<feature type="compositionally biased region" description="Low complexity" evidence="1">
    <location>
        <begin position="363"/>
        <end position="381"/>
    </location>
</feature>
<feature type="region of interest" description="Disordered" evidence="1">
    <location>
        <begin position="1"/>
        <end position="24"/>
    </location>
</feature>
<reference evidence="2 3" key="1">
    <citation type="submission" date="2018-02" db="EMBL/GenBank/DDBJ databases">
        <title>The genomes of Aspergillus section Nigri reveals drivers in fungal speciation.</title>
        <authorList>
            <consortium name="DOE Joint Genome Institute"/>
            <person name="Vesth T.C."/>
            <person name="Nybo J."/>
            <person name="Theobald S."/>
            <person name="Brandl J."/>
            <person name="Frisvad J.C."/>
            <person name="Nielsen K.F."/>
            <person name="Lyhne E.K."/>
            <person name="Kogle M.E."/>
            <person name="Kuo A."/>
            <person name="Riley R."/>
            <person name="Clum A."/>
            <person name="Nolan M."/>
            <person name="Lipzen A."/>
            <person name="Salamov A."/>
            <person name="Henrissat B."/>
            <person name="Wiebenga A."/>
            <person name="De vries R.P."/>
            <person name="Grigoriev I.V."/>
            <person name="Mortensen U.H."/>
            <person name="Andersen M.R."/>
            <person name="Baker S.E."/>
        </authorList>
    </citation>
    <scope>NUCLEOTIDE SEQUENCE [LARGE SCALE GENOMIC DNA]</scope>
    <source>
        <strain evidence="2 3">CBS 707.79</strain>
    </source>
</reference>
<name>A0A319DD98_9EURO</name>
<proteinExistence type="predicted"/>
<feature type="compositionally biased region" description="Basic and acidic residues" evidence="1">
    <location>
        <begin position="241"/>
        <end position="260"/>
    </location>
</feature>
<evidence type="ECO:0000256" key="1">
    <source>
        <dbReference type="SAM" id="MobiDB-lite"/>
    </source>
</evidence>
<dbReference type="AlphaFoldDB" id="A0A319DD98"/>
<feature type="region of interest" description="Disordered" evidence="1">
    <location>
        <begin position="339"/>
        <end position="406"/>
    </location>
</feature>
<organism evidence="2 3">
    <name type="scientific">Aspergillus ellipticus CBS 707.79</name>
    <dbReference type="NCBI Taxonomy" id="1448320"/>
    <lineage>
        <taxon>Eukaryota</taxon>
        <taxon>Fungi</taxon>
        <taxon>Dikarya</taxon>
        <taxon>Ascomycota</taxon>
        <taxon>Pezizomycotina</taxon>
        <taxon>Eurotiomycetes</taxon>
        <taxon>Eurotiomycetidae</taxon>
        <taxon>Eurotiales</taxon>
        <taxon>Aspergillaceae</taxon>
        <taxon>Aspergillus</taxon>
        <taxon>Aspergillus subgen. Circumdati</taxon>
    </lineage>
</organism>
<dbReference type="Proteomes" id="UP000247810">
    <property type="component" value="Unassembled WGS sequence"/>
</dbReference>
<sequence>MYHLLSGRHPGPHARKPSIRLPPSLPGREIIRTRVAQDTCMQVCRRVCITYYPKLLGEAGIAQVKKDGEGVAAWLAGWLAGWRESVHMSEGNGGIKGWREGAEARRLRLDGLGITWTRQGLRWGAIFRVMARRDVNAAEVRRLGAPCLLAIVLASRIATERRRSYAGGERGGPSQANPAGAYASRVVAAETARTTSGITQGWRVGGRTGAVWWLPAPSQSKAKQSKAKQSKAKQSKAKQSKAKEGKEVPAQRKERADLRGRLHRQSPASRPPAPPHQPCSSPNHRRRPLPADKVRVASALILQLRSPSMLSVCSLRARPLSTHCLLSTASVFPWKVGRMEERERERERDREGGVAHAAGTRASSPSSPSSLVQSVQSVQSVHGIHSQPGLPDSAGQPAPESRSYDSAPTIRFFTGLRRQNGETIGILRLQQGQASGESTGHWPGSTSHAGRTGLRVGREQKDQESAPIGAPRGELENPKA</sequence>
<dbReference type="VEuPathDB" id="FungiDB:BO71DRAFT_408597"/>
<gene>
    <name evidence="2" type="ORF">BO71DRAFT_408597</name>
</gene>
<evidence type="ECO:0000313" key="3">
    <source>
        <dbReference type="Proteomes" id="UP000247810"/>
    </source>
</evidence>
<protein>
    <submittedName>
        <fullName evidence="2">Uncharacterized protein</fullName>
    </submittedName>
</protein>
<feature type="compositionally biased region" description="Polar residues" evidence="1">
    <location>
        <begin position="431"/>
        <end position="449"/>
    </location>
</feature>
<feature type="region of interest" description="Disordered" evidence="1">
    <location>
        <begin position="431"/>
        <end position="480"/>
    </location>
</feature>
<accession>A0A319DD98</accession>